<reference evidence="1" key="2">
    <citation type="submission" date="2022-01" db="EMBL/GenBank/DDBJ databases">
        <authorList>
            <person name="Yamashiro T."/>
            <person name="Shiraishi A."/>
            <person name="Satake H."/>
            <person name="Nakayama K."/>
        </authorList>
    </citation>
    <scope>NUCLEOTIDE SEQUENCE</scope>
</reference>
<protein>
    <submittedName>
        <fullName evidence="1">Uncharacterized protein</fullName>
    </submittedName>
</protein>
<dbReference type="EMBL" id="BQNB010010987">
    <property type="protein sequence ID" value="GJS84604.1"/>
    <property type="molecule type" value="Genomic_DNA"/>
</dbReference>
<sequence>MSFCTTQIGALDTVSRPERLRKLRPAEAWATIERLAQYEDEGWNDAFIPVEMSLNYENPNIEQLLGIMKRKVDTLMKDAISLMGRSERRKSQAARRIYESDYQRFYATLFGSHKENNEQKTKEHKREILLSSRGAPSIRETLLIGSSFPAKTSNKHSLTPSMPTLSPGLNEEIFSVLMSSSIESWSILKESHLLMEFWPTIGDGGFNVGNTKVASIRDPRVKLAHRCIATTIAGRKETTHRVTEIDLYYLYCIYTPEVACNIPYWLSKYLKGVRTELIYGRVLLVNRIVGRLGVDWRGCVFGLQHELWRKRKKKAGGDAGHGGVGGFADIYRNMSQRDWQPAMTRSPWMYDLQCPHFQYLSTRDNLNPHLQSDPFLRKGPLLEDEANPKVYEYLMRFFGNLDDHLEDKEISRRLGGFIWRRNGQDYDSTPRTMKNYSSEPGDGLATIKQRRHDILVTAVMRFSDVVRLLDSIKGGSRTFNVLTGTSGV</sequence>
<accession>A0ABQ4Z382</accession>
<evidence type="ECO:0000313" key="1">
    <source>
        <dbReference type="EMBL" id="GJS84604.1"/>
    </source>
</evidence>
<name>A0ABQ4Z382_9ASTR</name>
<keyword evidence="2" id="KW-1185">Reference proteome</keyword>
<dbReference type="Proteomes" id="UP001151760">
    <property type="component" value="Unassembled WGS sequence"/>
</dbReference>
<reference evidence="1" key="1">
    <citation type="journal article" date="2022" name="Int. J. Mol. Sci.">
        <title>Draft Genome of Tanacetum Coccineum: Genomic Comparison of Closely Related Tanacetum-Family Plants.</title>
        <authorList>
            <person name="Yamashiro T."/>
            <person name="Shiraishi A."/>
            <person name="Nakayama K."/>
            <person name="Satake H."/>
        </authorList>
    </citation>
    <scope>NUCLEOTIDE SEQUENCE</scope>
</reference>
<comment type="caution">
    <text evidence="1">The sequence shown here is derived from an EMBL/GenBank/DDBJ whole genome shotgun (WGS) entry which is preliminary data.</text>
</comment>
<organism evidence="1 2">
    <name type="scientific">Tanacetum coccineum</name>
    <dbReference type="NCBI Taxonomy" id="301880"/>
    <lineage>
        <taxon>Eukaryota</taxon>
        <taxon>Viridiplantae</taxon>
        <taxon>Streptophyta</taxon>
        <taxon>Embryophyta</taxon>
        <taxon>Tracheophyta</taxon>
        <taxon>Spermatophyta</taxon>
        <taxon>Magnoliopsida</taxon>
        <taxon>eudicotyledons</taxon>
        <taxon>Gunneridae</taxon>
        <taxon>Pentapetalae</taxon>
        <taxon>asterids</taxon>
        <taxon>campanulids</taxon>
        <taxon>Asterales</taxon>
        <taxon>Asteraceae</taxon>
        <taxon>Asteroideae</taxon>
        <taxon>Anthemideae</taxon>
        <taxon>Anthemidinae</taxon>
        <taxon>Tanacetum</taxon>
    </lineage>
</organism>
<proteinExistence type="predicted"/>
<evidence type="ECO:0000313" key="2">
    <source>
        <dbReference type="Proteomes" id="UP001151760"/>
    </source>
</evidence>
<gene>
    <name evidence="1" type="ORF">Tco_0751145</name>
</gene>